<dbReference type="GO" id="GO:0005737">
    <property type="term" value="C:cytoplasm"/>
    <property type="evidence" value="ECO:0007669"/>
    <property type="project" value="UniProtKB-SubCell"/>
</dbReference>
<evidence type="ECO:0000256" key="3">
    <source>
        <dbReference type="ARBA" id="ARBA00022833"/>
    </source>
</evidence>
<dbReference type="InterPro" id="IPR006640">
    <property type="entry name" value="SprT-like_domain"/>
</dbReference>
<dbReference type="RefSeq" id="WP_075622404.1">
    <property type="nucleotide sequence ID" value="NZ_CP015607.1"/>
</dbReference>
<evidence type="ECO:0000259" key="5">
    <source>
        <dbReference type="SMART" id="SM00731"/>
    </source>
</evidence>
<proteinExistence type="inferred from homology"/>
<dbReference type="GO" id="GO:0008270">
    <property type="term" value="F:zinc ion binding"/>
    <property type="evidence" value="ECO:0007669"/>
    <property type="project" value="UniProtKB-UniRule"/>
</dbReference>
<dbReference type="Proteomes" id="UP000185426">
    <property type="component" value="Chromosome"/>
</dbReference>
<feature type="domain" description="SprT-like" evidence="5">
    <location>
        <begin position="4"/>
        <end position="151"/>
    </location>
</feature>
<name>A0A1L6ZIA0_BACIA</name>
<keyword evidence="3 4" id="KW-0862">Zinc</keyword>
<dbReference type="Pfam" id="PF17283">
    <property type="entry name" value="Zn_ribbon_SprT"/>
    <property type="match status" value="1"/>
</dbReference>
<dbReference type="HAMAP" id="MF_00745">
    <property type="entry name" value="SprT_like"/>
    <property type="match status" value="1"/>
</dbReference>
<reference evidence="6 7" key="1">
    <citation type="submission" date="2016-05" db="EMBL/GenBank/DDBJ databases">
        <title>Complete Genome and Methylome Analysis of Psychrotrophic Bacterial Isolates from Antarctic Lake Untersee.</title>
        <authorList>
            <person name="Fomenkov A."/>
            <person name="Akimov V.N."/>
            <person name="Vasilyeva L.V."/>
            <person name="Andersen D."/>
            <person name="Vincze T."/>
            <person name="Roberts R.J."/>
        </authorList>
    </citation>
    <scope>NUCLEOTIDE SEQUENCE [LARGE SCALE GENOMIC DNA]</scope>
    <source>
        <strain evidence="6 7">U14-5</strain>
    </source>
</reference>
<feature type="binding site" evidence="4">
    <location>
        <position position="71"/>
    </location>
    <ligand>
        <name>Zn(2+)</name>
        <dbReference type="ChEBI" id="CHEBI:29105"/>
    </ligand>
</feature>
<dbReference type="InterPro" id="IPR023524">
    <property type="entry name" value="Uncharacterised_SprT-like"/>
</dbReference>
<feature type="active site" evidence="4">
    <location>
        <position position="68"/>
    </location>
</feature>
<gene>
    <name evidence="6" type="ORF">BSA145_10300</name>
</gene>
<evidence type="ECO:0000256" key="2">
    <source>
        <dbReference type="ARBA" id="ARBA00022723"/>
    </source>
</evidence>
<comment type="subcellular location">
    <subcellularLocation>
        <location evidence="4">Cytoplasm</location>
    </subcellularLocation>
</comment>
<evidence type="ECO:0000256" key="1">
    <source>
        <dbReference type="ARBA" id="ARBA00022490"/>
    </source>
</evidence>
<keyword evidence="1 4" id="KW-0963">Cytoplasm</keyword>
<feature type="binding site" evidence="4">
    <location>
        <position position="67"/>
    </location>
    <ligand>
        <name>Zn(2+)</name>
        <dbReference type="ChEBI" id="CHEBI:29105"/>
    </ligand>
</feature>
<protein>
    <recommendedName>
        <fullName evidence="4">Protein SprT-like</fullName>
    </recommendedName>
</protein>
<dbReference type="NCBIfam" id="NF003339">
    <property type="entry name" value="PRK04351.1"/>
    <property type="match status" value="1"/>
</dbReference>
<dbReference type="SMART" id="SM00731">
    <property type="entry name" value="SprT"/>
    <property type="match status" value="1"/>
</dbReference>
<evidence type="ECO:0000313" key="7">
    <source>
        <dbReference type="Proteomes" id="UP000185426"/>
    </source>
</evidence>
<evidence type="ECO:0000313" key="6">
    <source>
        <dbReference type="EMBL" id="APT46241.1"/>
    </source>
</evidence>
<dbReference type="Pfam" id="PF10263">
    <property type="entry name" value="SprT-like"/>
    <property type="match status" value="1"/>
</dbReference>
<evidence type="ECO:0000256" key="4">
    <source>
        <dbReference type="HAMAP-Rule" id="MF_00745"/>
    </source>
</evidence>
<sequence length="157" mass="18552">MNERALQQLTEHISQQFFGKAFRHQAVFNDRLKTTGGRYLLGTHNIELNRRYLEEHGREELIGIIKHELCHYHLHLEGKGYQHRDRDFKALLKQVGAPRFCTPLKTVQNKRRAGKRHEYICTGCGRSFIRKRRFDTSRYVCGVCKGKLKWLRTTDAL</sequence>
<dbReference type="GO" id="GO:0006950">
    <property type="term" value="P:response to stress"/>
    <property type="evidence" value="ECO:0007669"/>
    <property type="project" value="UniProtKB-ARBA"/>
</dbReference>
<dbReference type="AlphaFoldDB" id="A0A1L6ZIA0"/>
<accession>A0A1L6ZIA0</accession>
<keyword evidence="2 4" id="KW-0479">Metal-binding</keyword>
<organism evidence="6 7">
    <name type="scientific">Bacillus safensis</name>
    <dbReference type="NCBI Taxonomy" id="561879"/>
    <lineage>
        <taxon>Bacteria</taxon>
        <taxon>Bacillati</taxon>
        <taxon>Bacillota</taxon>
        <taxon>Bacilli</taxon>
        <taxon>Bacillales</taxon>
        <taxon>Bacillaceae</taxon>
        <taxon>Bacillus</taxon>
    </lineage>
</organism>
<comment type="similarity">
    <text evidence="4">Belongs to the SprT family.</text>
</comment>
<comment type="cofactor">
    <cofactor evidence="4">
        <name>Zn(2+)</name>
        <dbReference type="ChEBI" id="CHEBI:29105"/>
    </cofactor>
    <text evidence="4">Binds 1 zinc ion.</text>
</comment>
<dbReference type="InterPro" id="IPR035240">
    <property type="entry name" value="SprT_Zn_ribbon"/>
</dbReference>
<dbReference type="EMBL" id="CP015607">
    <property type="protein sequence ID" value="APT46241.1"/>
    <property type="molecule type" value="Genomic_DNA"/>
</dbReference>